<protein>
    <submittedName>
        <fullName evidence="2">Uncharacterized protein</fullName>
    </submittedName>
</protein>
<accession>A0ABR4H2D2</accession>
<keyword evidence="1" id="KW-1133">Transmembrane helix</keyword>
<evidence type="ECO:0000313" key="2">
    <source>
        <dbReference type="EMBL" id="KAL2809603.1"/>
    </source>
</evidence>
<comment type="caution">
    <text evidence="2">The sequence shown here is derived from an EMBL/GenBank/DDBJ whole genome shotgun (WGS) entry which is preliminary data.</text>
</comment>
<evidence type="ECO:0000256" key="1">
    <source>
        <dbReference type="SAM" id="Phobius"/>
    </source>
</evidence>
<proteinExistence type="predicted"/>
<keyword evidence="3" id="KW-1185">Reference proteome</keyword>
<reference evidence="2 3" key="1">
    <citation type="submission" date="2024-07" db="EMBL/GenBank/DDBJ databases">
        <title>Section-level genome sequencing and comparative genomics of Aspergillus sections Usti and Cavernicolus.</title>
        <authorList>
            <consortium name="Lawrence Berkeley National Laboratory"/>
            <person name="Nybo J.L."/>
            <person name="Vesth T.C."/>
            <person name="Theobald S."/>
            <person name="Frisvad J.C."/>
            <person name="Larsen T.O."/>
            <person name="Kjaerboelling I."/>
            <person name="Rothschild-Mancinelli K."/>
            <person name="Lyhne E.K."/>
            <person name="Kogle M.E."/>
            <person name="Barry K."/>
            <person name="Clum A."/>
            <person name="Na H."/>
            <person name="Ledsgaard L."/>
            <person name="Lin J."/>
            <person name="Lipzen A."/>
            <person name="Kuo A."/>
            <person name="Riley R."/>
            <person name="Mondo S."/>
            <person name="LaButti K."/>
            <person name="Haridas S."/>
            <person name="Pangalinan J."/>
            <person name="Salamov A.A."/>
            <person name="Simmons B.A."/>
            <person name="Magnuson J.K."/>
            <person name="Chen J."/>
            <person name="Drula E."/>
            <person name="Henrissat B."/>
            <person name="Wiebenga A."/>
            <person name="Lubbers R.J."/>
            <person name="Gomes A.C."/>
            <person name="Makela M.R."/>
            <person name="Stajich J."/>
            <person name="Grigoriev I.V."/>
            <person name="Mortensen U.H."/>
            <person name="De vries R.P."/>
            <person name="Baker S.E."/>
            <person name="Andersen M.R."/>
        </authorList>
    </citation>
    <scope>NUCLEOTIDE SEQUENCE [LARGE SCALE GENOMIC DNA]</scope>
    <source>
        <strain evidence="2 3">CBS 600.67</strain>
    </source>
</reference>
<organism evidence="2 3">
    <name type="scientific">Aspergillus cavernicola</name>
    <dbReference type="NCBI Taxonomy" id="176166"/>
    <lineage>
        <taxon>Eukaryota</taxon>
        <taxon>Fungi</taxon>
        <taxon>Dikarya</taxon>
        <taxon>Ascomycota</taxon>
        <taxon>Pezizomycotina</taxon>
        <taxon>Eurotiomycetes</taxon>
        <taxon>Eurotiomycetidae</taxon>
        <taxon>Eurotiales</taxon>
        <taxon>Aspergillaceae</taxon>
        <taxon>Aspergillus</taxon>
        <taxon>Aspergillus subgen. Nidulantes</taxon>
    </lineage>
</organism>
<gene>
    <name evidence="2" type="ORF">BDW59DRAFT_168222</name>
</gene>
<evidence type="ECO:0000313" key="3">
    <source>
        <dbReference type="Proteomes" id="UP001610335"/>
    </source>
</evidence>
<dbReference type="Proteomes" id="UP001610335">
    <property type="component" value="Unassembled WGS sequence"/>
</dbReference>
<feature type="transmembrane region" description="Helical" evidence="1">
    <location>
        <begin position="13"/>
        <end position="30"/>
    </location>
</feature>
<name>A0ABR4H2D2_9EURO</name>
<keyword evidence="1" id="KW-0472">Membrane</keyword>
<keyword evidence="1" id="KW-0812">Transmembrane</keyword>
<sequence>MELSPRLTYIEKLFHYLQFAFGLAVVGLYSQDLNKGKHENKDLPAKWVIFDSQLVVEKMLESID</sequence>
<dbReference type="EMBL" id="JBFXLS010000451">
    <property type="protein sequence ID" value="KAL2809603.1"/>
    <property type="molecule type" value="Genomic_DNA"/>
</dbReference>